<dbReference type="PANTHER" id="PTHR42832">
    <property type="entry name" value="AMINO ACID AMINOTRANSFERASE"/>
    <property type="match status" value="1"/>
</dbReference>
<reference evidence="5 6" key="1">
    <citation type="submission" date="2014-03" db="EMBL/GenBank/DDBJ databases">
        <title>The draft genome sequence of Thalassospira alkalitolerans JCM 18968.</title>
        <authorList>
            <person name="Lai Q."/>
            <person name="Shao Z."/>
        </authorList>
    </citation>
    <scope>NUCLEOTIDE SEQUENCE [LARGE SCALE GENOMIC DNA]</scope>
    <source>
        <strain evidence="5 6">JCM 18968</strain>
    </source>
</reference>
<proteinExistence type="predicted"/>
<dbReference type="Gene3D" id="3.90.1150.10">
    <property type="entry name" value="Aspartate Aminotransferase, domain 1"/>
    <property type="match status" value="1"/>
</dbReference>
<keyword evidence="3 5" id="KW-0808">Transferase</keyword>
<dbReference type="GO" id="GO:0030170">
    <property type="term" value="F:pyridoxal phosphate binding"/>
    <property type="evidence" value="ECO:0007669"/>
    <property type="project" value="InterPro"/>
</dbReference>
<comment type="cofactor">
    <cofactor evidence="1">
        <name>pyridoxal 5'-phosphate</name>
        <dbReference type="ChEBI" id="CHEBI:597326"/>
    </cofactor>
</comment>
<dbReference type="InterPro" id="IPR015424">
    <property type="entry name" value="PyrdxlP-dep_Trfase"/>
</dbReference>
<name>A0A1Y2LFH7_9PROT</name>
<comment type="caution">
    <text evidence="5">The sequence shown here is derived from an EMBL/GenBank/DDBJ whole genome shotgun (WGS) entry which is preliminary data.</text>
</comment>
<evidence type="ECO:0000256" key="3">
    <source>
        <dbReference type="ARBA" id="ARBA00022679"/>
    </source>
</evidence>
<dbReference type="PANTHER" id="PTHR42832:SF3">
    <property type="entry name" value="L-GLUTAMINE--4-(METHYLSULFANYL)-2-OXOBUTANOATE AMINOTRANSFERASE"/>
    <property type="match status" value="1"/>
</dbReference>
<evidence type="ECO:0000259" key="4">
    <source>
        <dbReference type="Pfam" id="PF00155"/>
    </source>
</evidence>
<dbReference type="Gene3D" id="3.40.640.10">
    <property type="entry name" value="Type I PLP-dependent aspartate aminotransferase-like (Major domain)"/>
    <property type="match status" value="1"/>
</dbReference>
<keyword evidence="2 5" id="KW-0032">Aminotransferase</keyword>
<dbReference type="InterPro" id="IPR015422">
    <property type="entry name" value="PyrdxlP-dep_Trfase_small"/>
</dbReference>
<dbReference type="GO" id="GO:0008483">
    <property type="term" value="F:transaminase activity"/>
    <property type="evidence" value="ECO:0007669"/>
    <property type="project" value="UniProtKB-KW"/>
</dbReference>
<evidence type="ECO:0000313" key="6">
    <source>
        <dbReference type="Proteomes" id="UP000193396"/>
    </source>
</evidence>
<dbReference type="STRING" id="1293890.TALK_00175"/>
<protein>
    <submittedName>
        <fullName evidence="5">Aspartate aminotransferase</fullName>
    </submittedName>
</protein>
<evidence type="ECO:0000256" key="2">
    <source>
        <dbReference type="ARBA" id="ARBA00022576"/>
    </source>
</evidence>
<evidence type="ECO:0000256" key="1">
    <source>
        <dbReference type="ARBA" id="ARBA00001933"/>
    </source>
</evidence>
<evidence type="ECO:0000313" key="5">
    <source>
        <dbReference type="EMBL" id="OSQ49972.1"/>
    </source>
</evidence>
<dbReference type="InterPro" id="IPR004839">
    <property type="entry name" value="Aminotransferase_I/II_large"/>
</dbReference>
<keyword evidence="6" id="KW-1185">Reference proteome</keyword>
<dbReference type="RefSeq" id="WP_085614671.1">
    <property type="nucleotide sequence ID" value="NZ_JFKB01000001.1"/>
</dbReference>
<dbReference type="Pfam" id="PF00155">
    <property type="entry name" value="Aminotran_1_2"/>
    <property type="match status" value="1"/>
</dbReference>
<gene>
    <name evidence="5" type="ORF">TALK_00175</name>
</gene>
<dbReference type="EMBL" id="JFKB01000001">
    <property type="protein sequence ID" value="OSQ49972.1"/>
    <property type="molecule type" value="Genomic_DNA"/>
</dbReference>
<dbReference type="CDD" id="cd00609">
    <property type="entry name" value="AAT_like"/>
    <property type="match status" value="1"/>
</dbReference>
<dbReference type="SUPFAM" id="SSF53383">
    <property type="entry name" value="PLP-dependent transferases"/>
    <property type="match status" value="1"/>
</dbReference>
<dbReference type="InterPro" id="IPR015421">
    <property type="entry name" value="PyrdxlP-dep_Trfase_major"/>
</dbReference>
<accession>A0A1Y2LFH7</accession>
<dbReference type="Proteomes" id="UP000193396">
    <property type="component" value="Unassembled WGS sequence"/>
</dbReference>
<organism evidence="5 6">
    <name type="scientific">Thalassospira alkalitolerans</name>
    <dbReference type="NCBI Taxonomy" id="1293890"/>
    <lineage>
        <taxon>Bacteria</taxon>
        <taxon>Pseudomonadati</taxon>
        <taxon>Pseudomonadota</taxon>
        <taxon>Alphaproteobacteria</taxon>
        <taxon>Rhodospirillales</taxon>
        <taxon>Thalassospiraceae</taxon>
        <taxon>Thalassospira</taxon>
    </lineage>
</organism>
<feature type="domain" description="Aminotransferase class I/classII large" evidence="4">
    <location>
        <begin position="38"/>
        <end position="397"/>
    </location>
</feature>
<dbReference type="AlphaFoldDB" id="A0A1Y2LFH7"/>
<dbReference type="InterPro" id="IPR050881">
    <property type="entry name" value="LL-DAP_aminotransferase"/>
</dbReference>
<dbReference type="OrthoDB" id="9813612at2"/>
<sequence>MTGIPNPMFNQRLDQLPAYPFPRLAALLDGLEPGQTPLVMSIGEPQHEPPAMITKAMVKYASLWHKYPPGAGTPELRDAIKGWLDRRYNLPDGMIDRDDHILPVAGTREALYLIATCVIPQDQPGPKPKVLLPNPFYQVYCGAAVLNDAEMVPLAAGPENGFLPDLDQIDIETLKDCRLFFLCSPANPQGSVASPAYLERIIGLARQYDFVLAMDECYADIYDREAPTGALEICATQGGKMDNVLVFHSLSKRSSAPGLRSGFVAGDAKIIKRFNALRSYCSATIPMPIMAASAELWADDAHASDNRELYRAKIDIAQEIFGNRFGFYRPAGGFFLWLDVGDDEAATRKIWTKAGVKVIPGSYLSITDKNGDNPGKRFIRIALVHDLETTRDGLTRIADALES</sequence>